<gene>
    <name evidence="1" type="ORF">PORUE0001_0204</name>
</gene>
<protein>
    <submittedName>
        <fullName evidence="1">Uncharacterized protein</fullName>
    </submittedName>
</protein>
<sequence length="47" mass="5681">MCATSLSTNENKEALETLRECIPKYIPERTLRLWAQRYRKISRWQVP</sequence>
<reference evidence="1 2" key="1">
    <citation type="submission" date="2009-04" db="EMBL/GenBank/DDBJ databases">
        <authorList>
            <person name="Sebastian Y."/>
            <person name="Madupu R."/>
            <person name="Durkin A.S."/>
            <person name="Torralba M."/>
            <person name="Methe B."/>
            <person name="Sutton G.G."/>
            <person name="Strausberg R.L."/>
            <person name="Nelson K.E."/>
        </authorList>
    </citation>
    <scope>NUCLEOTIDE SEQUENCE [LARGE SCALE GENOMIC DNA]</scope>
    <source>
        <strain evidence="1 2">60-3</strain>
    </source>
</reference>
<dbReference type="Proteomes" id="UP000003303">
    <property type="component" value="Unassembled WGS sequence"/>
</dbReference>
<keyword evidence="2" id="KW-1185">Reference proteome</keyword>
<evidence type="ECO:0000313" key="2">
    <source>
        <dbReference type="Proteomes" id="UP000003303"/>
    </source>
</evidence>
<comment type="caution">
    <text evidence="1">The sequence shown here is derived from an EMBL/GenBank/DDBJ whole genome shotgun (WGS) entry which is preliminary data.</text>
</comment>
<dbReference type="AlphaFoldDB" id="C2M9Q4"/>
<evidence type="ECO:0000313" key="1">
    <source>
        <dbReference type="EMBL" id="EEK17600.1"/>
    </source>
</evidence>
<accession>C2M9Q4</accession>
<dbReference type="EMBL" id="ACLR01000034">
    <property type="protein sequence ID" value="EEK17600.1"/>
    <property type="molecule type" value="Genomic_DNA"/>
</dbReference>
<name>C2M9Q4_9PORP</name>
<dbReference type="STRING" id="596327.PORUE0001_0204"/>
<organism evidence="1 2">
    <name type="scientific">Porphyromonas uenonis 60-3</name>
    <dbReference type="NCBI Taxonomy" id="596327"/>
    <lineage>
        <taxon>Bacteria</taxon>
        <taxon>Pseudomonadati</taxon>
        <taxon>Bacteroidota</taxon>
        <taxon>Bacteroidia</taxon>
        <taxon>Bacteroidales</taxon>
        <taxon>Porphyromonadaceae</taxon>
        <taxon>Porphyromonas</taxon>
    </lineage>
</organism>
<proteinExistence type="predicted"/>